<proteinExistence type="predicted"/>
<dbReference type="RefSeq" id="WP_087345591.1">
    <property type="nucleotide sequence ID" value="NZ_JADMVU010000037.1"/>
</dbReference>
<name>A0A1Y4IB61_PARDI</name>
<organism evidence="1 2">
    <name type="scientific">Parabacteroides distasonis</name>
    <dbReference type="NCBI Taxonomy" id="823"/>
    <lineage>
        <taxon>Bacteria</taxon>
        <taxon>Pseudomonadati</taxon>
        <taxon>Bacteroidota</taxon>
        <taxon>Bacteroidia</taxon>
        <taxon>Bacteroidales</taxon>
        <taxon>Tannerellaceae</taxon>
        <taxon>Parabacteroides</taxon>
    </lineage>
</organism>
<gene>
    <name evidence="1" type="ORF">B5F32_14680</name>
</gene>
<dbReference type="AlphaFoldDB" id="A0A1Y4IB61"/>
<evidence type="ECO:0000313" key="2">
    <source>
        <dbReference type="Proteomes" id="UP000195950"/>
    </source>
</evidence>
<dbReference type="EMBL" id="NFJX01000014">
    <property type="protein sequence ID" value="OUP16816.1"/>
    <property type="molecule type" value="Genomic_DNA"/>
</dbReference>
<accession>A0A1Y4IB61</accession>
<comment type="caution">
    <text evidence="1">The sequence shown here is derived from an EMBL/GenBank/DDBJ whole genome shotgun (WGS) entry which is preliminary data.</text>
</comment>
<dbReference type="Proteomes" id="UP000195950">
    <property type="component" value="Unassembled WGS sequence"/>
</dbReference>
<sequence length="473" mass="54363">MGRKNVFLMGDTAFLPGAKAAVVMTEDVGFLEDKKFTATVITPAKGSSVKKEVRFVPFGHQDKLPVRIMKKIADNTIVGSNIEFKANMAYGDGLMVCRRVKNPETQKIELEELTPEEAPEIFQFISDSNYLRVMSELANDLVVFSDSFVYLAFGKRKAGERPKVVQIWHREMCFSRISEQDEKTKRIEYHGYSSQWGEESFPDDVIVTRLLDRRSPLYDLKVRTGLVPDPETGEKKDEEENGYTLSLNMPVPGRFYYNRPYWWSIFLDWYEFSCAIPKFKKALLKNQMVLKYHVSINMKFWDKLYDSEGIPKDDKKKRNERKNAFLQQLNDFLSGEENAGKSFVSHFRYDQINKYEENDIIIKPLESFIKGGEYIEDSEEATNVICNTMGVHPSLKGASPGKSKNINGTEARELFIIAQVLFKPLRDMMVLPLYLAREINGWGKDIEFVIPNIMLTTLDKNTGSEKSIGNEKV</sequence>
<evidence type="ECO:0000313" key="1">
    <source>
        <dbReference type="EMBL" id="OUP16816.1"/>
    </source>
</evidence>
<protein>
    <submittedName>
        <fullName evidence="1">Uncharacterized protein</fullName>
    </submittedName>
</protein>
<reference evidence="2" key="1">
    <citation type="submission" date="2017-04" db="EMBL/GenBank/DDBJ databases">
        <title>Function of individual gut microbiota members based on whole genome sequencing of pure cultures obtained from chicken caecum.</title>
        <authorList>
            <person name="Medvecky M."/>
            <person name="Cejkova D."/>
            <person name="Polansky O."/>
            <person name="Karasova D."/>
            <person name="Kubasova T."/>
            <person name="Cizek A."/>
            <person name="Rychlik I."/>
        </authorList>
    </citation>
    <scope>NUCLEOTIDE SEQUENCE [LARGE SCALE GENOMIC DNA]</scope>
    <source>
        <strain evidence="2">An199</strain>
    </source>
</reference>